<dbReference type="Proteomes" id="UP000189777">
    <property type="component" value="Unassembled WGS sequence"/>
</dbReference>
<reference evidence="2 3" key="1">
    <citation type="submission" date="2017-02" db="EMBL/GenBank/DDBJ databases">
        <authorList>
            <person name="Peterson S.W."/>
        </authorList>
    </citation>
    <scope>NUCLEOTIDE SEQUENCE [LARGE SCALE GENOMIC DNA]</scope>
    <source>
        <strain evidence="2 3">DSM 21481</strain>
    </source>
</reference>
<dbReference type="GO" id="GO:0046464">
    <property type="term" value="P:acylglycerol catabolic process"/>
    <property type="evidence" value="ECO:0007669"/>
    <property type="project" value="TreeGrafter"/>
</dbReference>
<keyword evidence="3" id="KW-1185">Reference proteome</keyword>
<dbReference type="GO" id="GO:0016020">
    <property type="term" value="C:membrane"/>
    <property type="evidence" value="ECO:0007669"/>
    <property type="project" value="TreeGrafter"/>
</dbReference>
<dbReference type="SUPFAM" id="SSF53474">
    <property type="entry name" value="alpha/beta-Hydrolases"/>
    <property type="match status" value="1"/>
</dbReference>
<feature type="domain" description="AB hydrolase-1" evidence="1">
    <location>
        <begin position="11"/>
        <end position="208"/>
    </location>
</feature>
<dbReference type="InterPro" id="IPR050266">
    <property type="entry name" value="AB_hydrolase_sf"/>
</dbReference>
<dbReference type="AlphaFoldDB" id="A0A1T5KUX0"/>
<protein>
    <submittedName>
        <fullName evidence="2">Pimeloyl-ACP methyl ester carboxylesterase</fullName>
    </submittedName>
</protein>
<accession>A0A1T5KUX0</accession>
<evidence type="ECO:0000313" key="3">
    <source>
        <dbReference type="Proteomes" id="UP000189777"/>
    </source>
</evidence>
<dbReference type="InterPro" id="IPR029058">
    <property type="entry name" value="AB_hydrolase_fold"/>
</dbReference>
<dbReference type="STRING" id="526729.SAMN04324258_2422"/>
<evidence type="ECO:0000313" key="2">
    <source>
        <dbReference type="EMBL" id="SKC67189.1"/>
    </source>
</evidence>
<dbReference type="GO" id="GO:0047372">
    <property type="term" value="F:monoacylglycerol lipase activity"/>
    <property type="evidence" value="ECO:0007669"/>
    <property type="project" value="TreeGrafter"/>
</dbReference>
<dbReference type="PANTHER" id="PTHR43798:SF5">
    <property type="entry name" value="MONOACYLGLYCEROL LIPASE ABHD6"/>
    <property type="match status" value="1"/>
</dbReference>
<dbReference type="EMBL" id="FUZQ01000004">
    <property type="protein sequence ID" value="SKC67189.1"/>
    <property type="molecule type" value="Genomic_DNA"/>
</dbReference>
<dbReference type="Gene3D" id="3.40.50.1820">
    <property type="entry name" value="alpha/beta hydrolase"/>
    <property type="match status" value="1"/>
</dbReference>
<dbReference type="PANTHER" id="PTHR43798">
    <property type="entry name" value="MONOACYLGLYCEROL LIPASE"/>
    <property type="match status" value="1"/>
</dbReference>
<gene>
    <name evidence="2" type="ORF">SAMN04324258_2422</name>
</gene>
<name>A0A1T5KUX0_9MICO</name>
<dbReference type="InterPro" id="IPR000073">
    <property type="entry name" value="AB_hydrolase_1"/>
</dbReference>
<dbReference type="Pfam" id="PF12697">
    <property type="entry name" value="Abhydrolase_6"/>
    <property type="match status" value="1"/>
</dbReference>
<organism evidence="2 3">
    <name type="scientific">Krasilnikoviella flava</name>
    <dbReference type="NCBI Taxonomy" id="526729"/>
    <lineage>
        <taxon>Bacteria</taxon>
        <taxon>Bacillati</taxon>
        <taxon>Actinomycetota</taxon>
        <taxon>Actinomycetes</taxon>
        <taxon>Micrococcales</taxon>
        <taxon>Promicromonosporaceae</taxon>
        <taxon>Krasilnikoviella</taxon>
    </lineage>
</organism>
<sequence>MAGVTDDARTVMFLHGLGASPSSWDAQLTALPPGYTGFAPPVPGITGAARTPFTVQGAARSLVDDLDARNLDRVHLCGLSLGAMTATQLALDHPDRVASLVLSGTQVRPNPVLMAVQRGVIRLLPERVAAGMGLTKADWLAVLRSISRVDTVPRLREIHVPTLVLCGSRDVANLPAARRLAHEVPGARLQVVPGAGHPWNEQHPESFSATLSEFYGRLDDERAIVPDA</sequence>
<proteinExistence type="predicted"/>
<evidence type="ECO:0000259" key="1">
    <source>
        <dbReference type="Pfam" id="PF12697"/>
    </source>
</evidence>